<keyword evidence="3" id="KW-0540">Nuclease</keyword>
<evidence type="ECO:0000256" key="3">
    <source>
        <dbReference type="ARBA" id="ARBA00022722"/>
    </source>
</evidence>
<name>A0ABQ2KT39_9NOCA</name>
<keyword evidence="1" id="KW-0597">Phosphoprotein</keyword>
<evidence type="ECO:0000313" key="6">
    <source>
        <dbReference type="EMBL" id="GGN92444.1"/>
    </source>
</evidence>
<comment type="caution">
    <text evidence="6">The sequence shown here is derived from an EMBL/GenBank/DDBJ whole genome shotgun (WGS) entry which is preliminary data.</text>
</comment>
<evidence type="ECO:0000256" key="2">
    <source>
        <dbReference type="ARBA" id="ARBA00022649"/>
    </source>
</evidence>
<evidence type="ECO:0000256" key="4">
    <source>
        <dbReference type="ARBA" id="ARBA00022741"/>
    </source>
</evidence>
<protein>
    <recommendedName>
        <fullName evidence="8">DUF86 domain-containing protein</fullName>
    </recommendedName>
</protein>
<keyword evidence="2" id="KW-1277">Toxin-antitoxin system</keyword>
<dbReference type="InterPro" id="IPR008201">
    <property type="entry name" value="HepT-like"/>
</dbReference>
<dbReference type="PANTHER" id="PTHR34139">
    <property type="entry name" value="UPF0331 PROTEIN MJ0127"/>
    <property type="match status" value="1"/>
</dbReference>
<keyword evidence="5" id="KW-0378">Hydrolase</keyword>
<organism evidence="6 7">
    <name type="scientific">Nocardia rhizosphaerihabitans</name>
    <dbReference type="NCBI Taxonomy" id="1691570"/>
    <lineage>
        <taxon>Bacteria</taxon>
        <taxon>Bacillati</taxon>
        <taxon>Actinomycetota</taxon>
        <taxon>Actinomycetes</taxon>
        <taxon>Mycobacteriales</taxon>
        <taxon>Nocardiaceae</taxon>
        <taxon>Nocardia</taxon>
    </lineage>
</organism>
<evidence type="ECO:0000256" key="1">
    <source>
        <dbReference type="ARBA" id="ARBA00022553"/>
    </source>
</evidence>
<keyword evidence="7" id="KW-1185">Reference proteome</keyword>
<dbReference type="EMBL" id="BMNE01000006">
    <property type="protein sequence ID" value="GGN92444.1"/>
    <property type="molecule type" value="Genomic_DNA"/>
</dbReference>
<accession>A0ABQ2KT39</accession>
<dbReference type="Proteomes" id="UP000658127">
    <property type="component" value="Unassembled WGS sequence"/>
</dbReference>
<gene>
    <name evidence="6" type="ORF">GCM10011610_53510</name>
</gene>
<dbReference type="Pfam" id="PF01934">
    <property type="entry name" value="HepT-like"/>
    <property type="match status" value="1"/>
</dbReference>
<keyword evidence="4" id="KW-0547">Nucleotide-binding</keyword>
<dbReference type="InterPro" id="IPR051813">
    <property type="entry name" value="HepT_RNase_toxin"/>
</dbReference>
<evidence type="ECO:0008006" key="8">
    <source>
        <dbReference type="Google" id="ProtNLM"/>
    </source>
</evidence>
<sequence>MSSVTDFRWNSPCDPANRPAYDGDIAVARACQYSVIRLAADLERMGEEWLSEHPEIPWRLIKGMRNRIAHSYWLVDDSIVWTVVEVHAADLHRQLAQEIASARARCDAGSTD</sequence>
<proteinExistence type="predicted"/>
<evidence type="ECO:0000313" key="7">
    <source>
        <dbReference type="Proteomes" id="UP000658127"/>
    </source>
</evidence>
<dbReference type="PANTHER" id="PTHR34139:SF1">
    <property type="entry name" value="RNASE MJ1380-RELATED"/>
    <property type="match status" value="1"/>
</dbReference>
<evidence type="ECO:0000256" key="5">
    <source>
        <dbReference type="ARBA" id="ARBA00022801"/>
    </source>
</evidence>
<reference evidence="7" key="1">
    <citation type="journal article" date="2019" name="Int. J. Syst. Evol. Microbiol.">
        <title>The Global Catalogue of Microorganisms (GCM) 10K type strain sequencing project: providing services to taxonomists for standard genome sequencing and annotation.</title>
        <authorList>
            <consortium name="The Broad Institute Genomics Platform"/>
            <consortium name="The Broad Institute Genome Sequencing Center for Infectious Disease"/>
            <person name="Wu L."/>
            <person name="Ma J."/>
        </authorList>
    </citation>
    <scope>NUCLEOTIDE SEQUENCE [LARGE SCALE GENOMIC DNA]</scope>
    <source>
        <strain evidence="7">CGMCC 4.7329</strain>
    </source>
</reference>